<dbReference type="AlphaFoldDB" id="A0AAC9NJB2"/>
<evidence type="ECO:0000313" key="2">
    <source>
        <dbReference type="Proteomes" id="UP000182060"/>
    </source>
</evidence>
<sequence length="65" mass="6978">MILLPSTYAGFQMKLSLASAPGTTISQKITNPPLLASNFLATKTKGWHMISHPELIILLGPQKGC</sequence>
<dbReference type="Proteomes" id="UP000182060">
    <property type="component" value="Chromosome"/>
</dbReference>
<organism evidence="1 2">
    <name type="scientific">Polynucleobacter asymbioticus</name>
    <dbReference type="NCBI Taxonomy" id="576611"/>
    <lineage>
        <taxon>Bacteria</taxon>
        <taxon>Pseudomonadati</taxon>
        <taxon>Pseudomonadota</taxon>
        <taxon>Betaproteobacteria</taxon>
        <taxon>Burkholderiales</taxon>
        <taxon>Burkholderiaceae</taxon>
        <taxon>Polynucleobacter</taxon>
    </lineage>
</organism>
<name>A0AAC9NJB2_9BURK</name>
<reference evidence="1" key="1">
    <citation type="journal article" date="2017" name="Appl. Environ. Microbiol.">
        <title>Microdiversification of a pelagic Polynucleobacter species is mainly driven by acquisition of genomic islands from a partially interspecific gene pool.</title>
        <authorList>
            <person name="Hoetzinger M."/>
            <person name="Hahn M.W."/>
            <person name="Jezberova J."/>
            <person name="Schmidt J."/>
            <person name="Koll U."/>
        </authorList>
    </citation>
    <scope>NUCLEOTIDE SEQUENCE</scope>
    <source>
        <strain evidence="1">MWH-RechtKol4</strain>
    </source>
</reference>
<protein>
    <submittedName>
        <fullName evidence="1">Uncharacterized protein</fullName>
    </submittedName>
</protein>
<gene>
    <name evidence="1" type="ORF">AOC25_11280</name>
</gene>
<dbReference type="EMBL" id="CP015017">
    <property type="protein sequence ID" value="APC02157.1"/>
    <property type="molecule type" value="Genomic_DNA"/>
</dbReference>
<accession>A0AAC9NJB2</accession>
<proteinExistence type="predicted"/>
<evidence type="ECO:0000313" key="1">
    <source>
        <dbReference type="EMBL" id="APC02157.1"/>
    </source>
</evidence>